<comment type="catalytic activity">
    <reaction evidence="1 5">
        <text>uridine(55) in tRNA = pseudouridine(55) in tRNA</text>
        <dbReference type="Rhea" id="RHEA:42532"/>
        <dbReference type="Rhea" id="RHEA-COMP:10101"/>
        <dbReference type="Rhea" id="RHEA-COMP:10102"/>
        <dbReference type="ChEBI" id="CHEBI:65314"/>
        <dbReference type="ChEBI" id="CHEBI:65315"/>
        <dbReference type="EC" id="5.4.99.25"/>
    </reaction>
</comment>
<evidence type="ECO:0000256" key="3">
    <source>
        <dbReference type="ARBA" id="ARBA00022694"/>
    </source>
</evidence>
<feature type="domain" description="tRNA pseudouridylate synthase B C-terminal" evidence="7">
    <location>
        <begin position="180"/>
        <end position="237"/>
    </location>
</feature>
<proteinExistence type="inferred from homology"/>
<evidence type="ECO:0000259" key="6">
    <source>
        <dbReference type="Pfam" id="PF01509"/>
    </source>
</evidence>
<dbReference type="Pfam" id="PF16198">
    <property type="entry name" value="TruB_C_2"/>
    <property type="match status" value="1"/>
</dbReference>
<dbReference type="InterPro" id="IPR032819">
    <property type="entry name" value="TruB_C"/>
</dbReference>
<reference evidence="8 9" key="1">
    <citation type="submission" date="2023-02" db="EMBL/GenBank/DDBJ databases">
        <title>Genome sequence of Lacticaseibacillus sp. KACC 23028.</title>
        <authorList>
            <person name="Kim S."/>
            <person name="Heo J."/>
            <person name="Kwon S.-W."/>
        </authorList>
    </citation>
    <scope>NUCLEOTIDE SEQUENCE [LARGE SCALE GENOMIC DNA]</scope>
    <source>
        <strain evidence="8 9">KACC 23028</strain>
    </source>
</reference>
<evidence type="ECO:0000313" key="9">
    <source>
        <dbReference type="Proteomes" id="UP001220377"/>
    </source>
</evidence>
<sequence length="304" mass="33940">MNGFLPLYKPKGMTSADAVYKLRKMLHLKRIGHSGTLDPQVDGMLPVAMGIATKAIQVLQDGGKVYSGEVTLGFATTTEDLEGEVIERTPLSGPLPLTEIDAAMQTFIGEITQIPPMYSAVRVKGRHLYDYARAGETVERPKRTALIKSFERTTEPVFNPEDGTLRFSFLAKVGKGTYIRTLAVDLGRKLGYAACMTQLTRLASGGFTSDQAVSLDEVQNAIDNDELDALVEPLQYAYPGLPKYQMTDKDWEDIQHGRFLHLPDQGPRLILELHGVMKAIYKWNFEYSLYQPEIMYLTNEGGRR</sequence>
<feature type="active site" description="Nucleophile" evidence="5">
    <location>
        <position position="38"/>
    </location>
</feature>
<dbReference type="InterPro" id="IPR002501">
    <property type="entry name" value="PsdUridine_synth_N"/>
</dbReference>
<comment type="similarity">
    <text evidence="2 5">Belongs to the pseudouridine synthase TruB family. Type 1 subfamily.</text>
</comment>
<dbReference type="NCBIfam" id="TIGR00431">
    <property type="entry name" value="TruB"/>
    <property type="match status" value="1"/>
</dbReference>
<evidence type="ECO:0000256" key="5">
    <source>
        <dbReference type="HAMAP-Rule" id="MF_01080"/>
    </source>
</evidence>
<dbReference type="SUPFAM" id="SSF55120">
    <property type="entry name" value="Pseudouridine synthase"/>
    <property type="match status" value="1"/>
</dbReference>
<dbReference type="PANTHER" id="PTHR13767">
    <property type="entry name" value="TRNA-PSEUDOURIDINE SYNTHASE"/>
    <property type="match status" value="1"/>
</dbReference>
<gene>
    <name evidence="5 8" type="primary">truB</name>
    <name evidence="8" type="ORF">PQ472_05780</name>
</gene>
<evidence type="ECO:0000256" key="4">
    <source>
        <dbReference type="ARBA" id="ARBA00023235"/>
    </source>
</evidence>
<dbReference type="Gene3D" id="3.30.2350.10">
    <property type="entry name" value="Pseudouridine synthase"/>
    <property type="match status" value="1"/>
</dbReference>
<evidence type="ECO:0000256" key="1">
    <source>
        <dbReference type="ARBA" id="ARBA00000385"/>
    </source>
</evidence>
<evidence type="ECO:0000313" key="8">
    <source>
        <dbReference type="EMBL" id="WDF83747.1"/>
    </source>
</evidence>
<comment type="function">
    <text evidence="5">Responsible for synthesis of pseudouridine from uracil-55 in the psi GC loop of transfer RNAs.</text>
</comment>
<dbReference type="InterPro" id="IPR020103">
    <property type="entry name" value="PsdUridine_synth_cat_dom_sf"/>
</dbReference>
<organism evidence="8 9">
    <name type="scientific">Lacticaseibacillus pabuli</name>
    <dbReference type="NCBI Taxonomy" id="3025672"/>
    <lineage>
        <taxon>Bacteria</taxon>
        <taxon>Bacillati</taxon>
        <taxon>Bacillota</taxon>
        <taxon>Bacilli</taxon>
        <taxon>Lactobacillales</taxon>
        <taxon>Lactobacillaceae</taxon>
        <taxon>Lacticaseibacillus</taxon>
    </lineage>
</organism>
<evidence type="ECO:0000259" key="7">
    <source>
        <dbReference type="Pfam" id="PF16198"/>
    </source>
</evidence>
<keyword evidence="3 5" id="KW-0819">tRNA processing</keyword>
<keyword evidence="4 5" id="KW-0413">Isomerase</keyword>
<dbReference type="Pfam" id="PF01509">
    <property type="entry name" value="TruB_N"/>
    <property type="match status" value="1"/>
</dbReference>
<keyword evidence="9" id="KW-1185">Reference proteome</keyword>
<evidence type="ECO:0000256" key="2">
    <source>
        <dbReference type="ARBA" id="ARBA00005642"/>
    </source>
</evidence>
<protein>
    <recommendedName>
        <fullName evidence="5">tRNA pseudouridine synthase B</fullName>
        <ecNumber evidence="5">5.4.99.25</ecNumber>
    </recommendedName>
    <alternativeName>
        <fullName evidence="5">tRNA pseudouridine(55) synthase</fullName>
        <shortName evidence="5">Psi55 synthase</shortName>
    </alternativeName>
    <alternativeName>
        <fullName evidence="5">tRNA pseudouridylate synthase</fullName>
    </alternativeName>
    <alternativeName>
        <fullName evidence="5">tRNA-uridine isomerase</fullName>
    </alternativeName>
</protein>
<dbReference type="InterPro" id="IPR014780">
    <property type="entry name" value="tRNA_psdUridine_synth_TruB"/>
</dbReference>
<name>A0ABY7WUA7_9LACO</name>
<dbReference type="Proteomes" id="UP001220377">
    <property type="component" value="Chromosome"/>
</dbReference>
<dbReference type="EMBL" id="CP117884">
    <property type="protein sequence ID" value="WDF83747.1"/>
    <property type="molecule type" value="Genomic_DNA"/>
</dbReference>
<dbReference type="RefSeq" id="WP_274262122.1">
    <property type="nucleotide sequence ID" value="NZ_CP117884.1"/>
</dbReference>
<dbReference type="HAMAP" id="MF_01080">
    <property type="entry name" value="TruB_bact"/>
    <property type="match status" value="1"/>
</dbReference>
<feature type="domain" description="Pseudouridine synthase II N-terminal" evidence="6">
    <location>
        <begin position="23"/>
        <end position="179"/>
    </location>
</feature>
<dbReference type="PANTHER" id="PTHR13767:SF2">
    <property type="entry name" value="PSEUDOURIDYLATE SYNTHASE TRUB1"/>
    <property type="match status" value="1"/>
</dbReference>
<dbReference type="EC" id="5.4.99.25" evidence="5"/>
<dbReference type="CDD" id="cd02573">
    <property type="entry name" value="PseudoU_synth_EcTruB"/>
    <property type="match status" value="1"/>
</dbReference>
<dbReference type="GO" id="GO:0160148">
    <property type="term" value="F:tRNA pseudouridine(55) synthase activity"/>
    <property type="evidence" value="ECO:0007669"/>
    <property type="project" value="UniProtKB-EC"/>
</dbReference>
<accession>A0ABY7WUA7</accession>